<sequence>MSDQAASLRQWAAQRQDQPQDQQQAVSEQVSPSNESQFSGQQVVVLGLPSLQEQHALAALEVFQRWAEAGKKWVGDASQWRVIPVASDYPEMTRLVGTYQRWALWVNDDLDSFARAYRALKAMHQAGAPKQILALHQASLARRGLLANLQDVAKRYFNIELLVLSS</sequence>
<proteinExistence type="predicted"/>
<evidence type="ECO:0000313" key="2">
    <source>
        <dbReference type="EMBL" id="PWW13744.1"/>
    </source>
</evidence>
<evidence type="ECO:0000313" key="3">
    <source>
        <dbReference type="Proteomes" id="UP000246964"/>
    </source>
</evidence>
<feature type="compositionally biased region" description="Low complexity" evidence="1">
    <location>
        <begin position="9"/>
        <end position="25"/>
    </location>
</feature>
<feature type="compositionally biased region" description="Polar residues" evidence="1">
    <location>
        <begin position="26"/>
        <end position="35"/>
    </location>
</feature>
<dbReference type="Proteomes" id="UP000246964">
    <property type="component" value="Unassembled WGS sequence"/>
</dbReference>
<name>A0A317QAD2_9GAMM</name>
<comment type="caution">
    <text evidence="2">The sequence shown here is derived from an EMBL/GenBank/DDBJ whole genome shotgun (WGS) entry which is preliminary data.</text>
</comment>
<dbReference type="OrthoDB" id="6236672at2"/>
<feature type="region of interest" description="Disordered" evidence="1">
    <location>
        <begin position="1"/>
        <end position="35"/>
    </location>
</feature>
<evidence type="ECO:0000256" key="1">
    <source>
        <dbReference type="SAM" id="MobiDB-lite"/>
    </source>
</evidence>
<organism evidence="2 3">
    <name type="scientific">Pseudidiomarina maritima</name>
    <dbReference type="NCBI Taxonomy" id="519453"/>
    <lineage>
        <taxon>Bacteria</taxon>
        <taxon>Pseudomonadati</taxon>
        <taxon>Pseudomonadota</taxon>
        <taxon>Gammaproteobacteria</taxon>
        <taxon>Alteromonadales</taxon>
        <taxon>Idiomarinaceae</taxon>
        <taxon>Pseudidiomarina</taxon>
    </lineage>
</organism>
<dbReference type="RefSeq" id="WP_110075724.1">
    <property type="nucleotide sequence ID" value="NZ_QGTT01000005.1"/>
</dbReference>
<gene>
    <name evidence="2" type="ORF">DET45_10590</name>
</gene>
<dbReference type="EMBL" id="QGTT01000005">
    <property type="protein sequence ID" value="PWW13744.1"/>
    <property type="molecule type" value="Genomic_DNA"/>
</dbReference>
<reference evidence="2 3" key="1">
    <citation type="submission" date="2018-05" db="EMBL/GenBank/DDBJ databases">
        <title>Freshwater and sediment microbial communities from various areas in North America, analyzing microbe dynamics in response to fracking.</title>
        <authorList>
            <person name="Lamendella R."/>
        </authorList>
    </citation>
    <scope>NUCLEOTIDE SEQUENCE [LARGE SCALE GENOMIC DNA]</scope>
    <source>
        <strain evidence="2 3">125B1</strain>
    </source>
</reference>
<protein>
    <submittedName>
        <fullName evidence="2">Uncharacterized protein</fullName>
    </submittedName>
</protein>
<accession>A0A317QAD2</accession>
<keyword evidence="3" id="KW-1185">Reference proteome</keyword>
<dbReference type="AlphaFoldDB" id="A0A317QAD2"/>